<keyword evidence="1" id="KW-0812">Transmembrane</keyword>
<comment type="caution">
    <text evidence="2">The sequence shown here is derived from an EMBL/GenBank/DDBJ whole genome shotgun (WGS) entry which is preliminary data.</text>
</comment>
<dbReference type="AlphaFoldDB" id="A0A845DL92"/>
<keyword evidence="1" id="KW-1133">Transmembrane helix</keyword>
<evidence type="ECO:0008006" key="4">
    <source>
        <dbReference type="Google" id="ProtNLM"/>
    </source>
</evidence>
<keyword evidence="1" id="KW-0472">Membrane</keyword>
<evidence type="ECO:0000313" key="3">
    <source>
        <dbReference type="Proteomes" id="UP000460949"/>
    </source>
</evidence>
<dbReference type="Pfam" id="PF14345">
    <property type="entry name" value="GDYXXLXY"/>
    <property type="match status" value="1"/>
</dbReference>
<name>A0A845DL92_9BACI</name>
<reference evidence="2 3" key="1">
    <citation type="submission" date="2019-11" db="EMBL/GenBank/DDBJ databases">
        <title>Genome sequences of 17 halophilic strains isolated from different environments.</title>
        <authorList>
            <person name="Furrow R.E."/>
        </authorList>
    </citation>
    <scope>NUCLEOTIDE SEQUENCE [LARGE SCALE GENOMIC DNA]</scope>
    <source>
        <strain evidence="2 3">22511_23_Filter</strain>
    </source>
</reference>
<organism evidence="2 3">
    <name type="scientific">Halobacillus litoralis</name>
    <dbReference type="NCBI Taxonomy" id="45668"/>
    <lineage>
        <taxon>Bacteria</taxon>
        <taxon>Bacillati</taxon>
        <taxon>Bacillota</taxon>
        <taxon>Bacilli</taxon>
        <taxon>Bacillales</taxon>
        <taxon>Bacillaceae</taxon>
        <taxon>Halobacillus</taxon>
    </lineage>
</organism>
<evidence type="ECO:0000313" key="2">
    <source>
        <dbReference type="EMBL" id="MYL18421.1"/>
    </source>
</evidence>
<dbReference type="EMBL" id="WMET01000001">
    <property type="protein sequence ID" value="MYL18421.1"/>
    <property type="molecule type" value="Genomic_DNA"/>
</dbReference>
<evidence type="ECO:0000256" key="1">
    <source>
        <dbReference type="SAM" id="Phobius"/>
    </source>
</evidence>
<feature type="transmembrane region" description="Helical" evidence="1">
    <location>
        <begin position="6"/>
        <end position="27"/>
    </location>
</feature>
<dbReference type="Proteomes" id="UP000460949">
    <property type="component" value="Unassembled WGS sequence"/>
</dbReference>
<accession>A0A845DL92</accession>
<gene>
    <name evidence="2" type="ORF">GLW04_00880</name>
</gene>
<sequence>MKQRWFYGLVSAQILFLLLMAAAYYAMDMVGEKVVLKTAPVDPRDPFYGDYVELGYEIEEVPGDQWEEEGAPDRGEKVFLLLEADEEGIYELQKAGTERFDSEKGQVVLPARYLWEDERASIHHVDIGLNRYYVEENTGEMWEQGEERLVTIVLAPWNQKKIVTLE</sequence>
<dbReference type="RefSeq" id="WP_160834889.1">
    <property type="nucleotide sequence ID" value="NZ_WMET01000001.1"/>
</dbReference>
<dbReference type="InterPro" id="IPR025833">
    <property type="entry name" value="GDYXXLXY"/>
</dbReference>
<protein>
    <recommendedName>
        <fullName evidence="4">GDYXXLXY domain-containing protein</fullName>
    </recommendedName>
</protein>
<proteinExistence type="predicted"/>